<evidence type="ECO:0000313" key="2">
    <source>
        <dbReference type="Proteomes" id="UP001150238"/>
    </source>
</evidence>
<name>A0A9W8ZW49_9AGAR</name>
<evidence type="ECO:0000313" key="1">
    <source>
        <dbReference type="EMBL" id="KAJ4467136.1"/>
    </source>
</evidence>
<reference evidence="1" key="2">
    <citation type="journal article" date="2023" name="Proc. Natl. Acad. Sci. U.S.A.">
        <title>A global phylogenomic analysis of the shiitake genus Lentinula.</title>
        <authorList>
            <person name="Sierra-Patev S."/>
            <person name="Min B."/>
            <person name="Naranjo-Ortiz M."/>
            <person name="Looney B."/>
            <person name="Konkel Z."/>
            <person name="Slot J.C."/>
            <person name="Sakamoto Y."/>
            <person name="Steenwyk J.L."/>
            <person name="Rokas A."/>
            <person name="Carro J."/>
            <person name="Camarero S."/>
            <person name="Ferreira P."/>
            <person name="Molpeceres G."/>
            <person name="Ruiz-Duenas F.J."/>
            <person name="Serrano A."/>
            <person name="Henrissat B."/>
            <person name="Drula E."/>
            <person name="Hughes K.W."/>
            <person name="Mata J.L."/>
            <person name="Ishikawa N.K."/>
            <person name="Vargas-Isla R."/>
            <person name="Ushijima S."/>
            <person name="Smith C.A."/>
            <person name="Donoghue J."/>
            <person name="Ahrendt S."/>
            <person name="Andreopoulos W."/>
            <person name="He G."/>
            <person name="LaButti K."/>
            <person name="Lipzen A."/>
            <person name="Ng V."/>
            <person name="Riley R."/>
            <person name="Sandor L."/>
            <person name="Barry K."/>
            <person name="Martinez A.T."/>
            <person name="Xiao Y."/>
            <person name="Gibbons J.G."/>
            <person name="Terashima K."/>
            <person name="Grigoriev I.V."/>
            <person name="Hibbett D."/>
        </authorList>
    </citation>
    <scope>NUCLEOTIDE SEQUENCE</scope>
    <source>
        <strain evidence="1">Sp2 HRB7682 ss15</strain>
    </source>
</reference>
<gene>
    <name evidence="1" type="ORF">C8J55DRAFT_526211</name>
</gene>
<organism evidence="1 2">
    <name type="scientific">Lentinula lateritia</name>
    <dbReference type="NCBI Taxonomy" id="40482"/>
    <lineage>
        <taxon>Eukaryota</taxon>
        <taxon>Fungi</taxon>
        <taxon>Dikarya</taxon>
        <taxon>Basidiomycota</taxon>
        <taxon>Agaricomycotina</taxon>
        <taxon>Agaricomycetes</taxon>
        <taxon>Agaricomycetidae</taxon>
        <taxon>Agaricales</taxon>
        <taxon>Marasmiineae</taxon>
        <taxon>Omphalotaceae</taxon>
        <taxon>Lentinula</taxon>
    </lineage>
</organism>
<reference evidence="1" key="1">
    <citation type="submission" date="2022-08" db="EMBL/GenBank/DDBJ databases">
        <authorList>
            <consortium name="DOE Joint Genome Institute"/>
            <person name="Min B."/>
            <person name="Riley R."/>
            <person name="Sierra-Patev S."/>
            <person name="Naranjo-Ortiz M."/>
            <person name="Looney B."/>
            <person name="Konkel Z."/>
            <person name="Slot J.C."/>
            <person name="Sakamoto Y."/>
            <person name="Steenwyk J.L."/>
            <person name="Rokas A."/>
            <person name="Carro J."/>
            <person name="Camarero S."/>
            <person name="Ferreira P."/>
            <person name="Molpeceres G."/>
            <person name="Ruiz-Duenas F.J."/>
            <person name="Serrano A."/>
            <person name="Henrissat B."/>
            <person name="Drula E."/>
            <person name="Hughes K.W."/>
            <person name="Mata J.L."/>
            <person name="Ishikawa N.K."/>
            <person name="Vargas-Isla R."/>
            <person name="Ushijima S."/>
            <person name="Smith C.A."/>
            <person name="Ahrendt S."/>
            <person name="Andreopoulos W."/>
            <person name="He G."/>
            <person name="Labutti K."/>
            <person name="Lipzen A."/>
            <person name="Ng V."/>
            <person name="Sandor L."/>
            <person name="Barry K."/>
            <person name="Martinez A.T."/>
            <person name="Xiao Y."/>
            <person name="Gibbons J.G."/>
            <person name="Terashima K."/>
            <person name="Hibbett D.S."/>
            <person name="Grigoriev I.V."/>
        </authorList>
    </citation>
    <scope>NUCLEOTIDE SEQUENCE</scope>
    <source>
        <strain evidence="1">Sp2 HRB7682 ss15</strain>
    </source>
</reference>
<accession>A0A9W8ZW49</accession>
<protein>
    <submittedName>
        <fullName evidence="1">Uncharacterized protein</fullName>
    </submittedName>
</protein>
<sequence length="113" mass="12699">MSTVNINSSSQPLCPMLLCFVCIIKTSSFPECHMHLSSIFDFTTSNDEPGCVHTSISVQLKSLSTFIFRASYLTHIASEILHLLFIDIELYSHLELGGRLPRISPYITTQITF</sequence>
<dbReference type="Proteomes" id="UP001150238">
    <property type="component" value="Unassembled WGS sequence"/>
</dbReference>
<proteinExistence type="predicted"/>
<dbReference type="EMBL" id="JANVFS010000042">
    <property type="protein sequence ID" value="KAJ4467136.1"/>
    <property type="molecule type" value="Genomic_DNA"/>
</dbReference>
<dbReference type="AlphaFoldDB" id="A0A9W8ZW49"/>
<comment type="caution">
    <text evidence="1">The sequence shown here is derived from an EMBL/GenBank/DDBJ whole genome shotgun (WGS) entry which is preliminary data.</text>
</comment>